<reference evidence="2" key="1">
    <citation type="submission" date="2022-06" db="EMBL/GenBank/DDBJ databases">
        <title>Alkalimarinus sp. nov., isolated from gut of a Alitta virens.</title>
        <authorList>
            <person name="Yang A.I."/>
            <person name="Shin N.-R."/>
        </authorList>
    </citation>
    <scope>NUCLEOTIDE SEQUENCE</scope>
    <source>
        <strain evidence="2">A2M4</strain>
    </source>
</reference>
<sequence length="163" mass="18312">MGSWIVILIVLSLMGSVFWVMPSTRDRERMKVRQWAMGKGLKVRMPNKTLKERLVRYEDFILGAYIYECLNFSSQTVKFSGGLYVIKDKEGVWSFVEASLPQGIDKAAVLQAANSLPSACHLLMLSSSGALVFWDERGEEKDVNDIYVALNAINESMIVPKTA</sequence>
<accession>A0ABY6N6K7</accession>
<keyword evidence="1" id="KW-1133">Transmembrane helix</keyword>
<dbReference type="RefSeq" id="WP_265049208.1">
    <property type="nucleotide sequence ID" value="NZ_CP100390.1"/>
</dbReference>
<dbReference type="Proteomes" id="UP001163739">
    <property type="component" value="Chromosome"/>
</dbReference>
<gene>
    <name evidence="2" type="ORF">NKI27_08360</name>
</gene>
<keyword evidence="3" id="KW-1185">Reference proteome</keyword>
<keyword evidence="1" id="KW-0812">Transmembrane</keyword>
<feature type="transmembrane region" description="Helical" evidence="1">
    <location>
        <begin position="6"/>
        <end position="24"/>
    </location>
</feature>
<evidence type="ECO:0000313" key="2">
    <source>
        <dbReference type="EMBL" id="UZE97731.1"/>
    </source>
</evidence>
<name>A0ABY6N6K7_9ALTE</name>
<evidence type="ECO:0008006" key="4">
    <source>
        <dbReference type="Google" id="ProtNLM"/>
    </source>
</evidence>
<protein>
    <recommendedName>
        <fullName evidence="4">DUF4367 domain-containing protein</fullName>
    </recommendedName>
</protein>
<evidence type="ECO:0000256" key="1">
    <source>
        <dbReference type="SAM" id="Phobius"/>
    </source>
</evidence>
<proteinExistence type="predicted"/>
<dbReference type="EMBL" id="CP100390">
    <property type="protein sequence ID" value="UZE97731.1"/>
    <property type="molecule type" value="Genomic_DNA"/>
</dbReference>
<organism evidence="2 3">
    <name type="scientific">Alkalimarinus alittae</name>
    <dbReference type="NCBI Taxonomy" id="2961619"/>
    <lineage>
        <taxon>Bacteria</taxon>
        <taxon>Pseudomonadati</taxon>
        <taxon>Pseudomonadota</taxon>
        <taxon>Gammaproteobacteria</taxon>
        <taxon>Alteromonadales</taxon>
        <taxon>Alteromonadaceae</taxon>
        <taxon>Alkalimarinus</taxon>
    </lineage>
</organism>
<evidence type="ECO:0000313" key="3">
    <source>
        <dbReference type="Proteomes" id="UP001163739"/>
    </source>
</evidence>
<keyword evidence="1" id="KW-0472">Membrane</keyword>